<dbReference type="InterPro" id="IPR016195">
    <property type="entry name" value="Pol/histidinol_Pase-like"/>
</dbReference>
<sequence length="317" mass="35225">MGTLQSVIDLHMHSNFSDGSDDPEVLAEHAHRVGITTLSLTDHDTTESYPRMAAACQGLGIELIAGVEVSLKDVEAVKVRDDGTREQGVSVHVLAYFVPIEPEHPFQQLLIHLRNDRRTRNIKLVELLQQNGFTRLTYDDILARAKSEYSVGRPHFAQAMFEHHPEIVGENNSSNWQKLFNEWIGSTGKAYLPKTDLRIEDFVEAARGSGVVFSIAHPTLNYFGSAATNSEIEQQMPTIMASLKSRGVQGIECYYGSWNQERRALLAKLTKDAGMIPTGGSDYHGSFKENVRIGHGLEGDLHVPEEVVTALRAARTF</sequence>
<dbReference type="Gene3D" id="3.20.20.140">
    <property type="entry name" value="Metal-dependent hydrolases"/>
    <property type="match status" value="1"/>
</dbReference>
<dbReference type="EMBL" id="CAFBLN010000044">
    <property type="protein sequence ID" value="CAB4874595.1"/>
    <property type="molecule type" value="Genomic_DNA"/>
</dbReference>
<dbReference type="PANTHER" id="PTHR42924">
    <property type="entry name" value="EXONUCLEASE"/>
    <property type="match status" value="1"/>
</dbReference>
<dbReference type="PANTHER" id="PTHR42924:SF3">
    <property type="entry name" value="POLYMERASE_HISTIDINOL PHOSPHATASE N-TERMINAL DOMAIN-CONTAINING PROTEIN"/>
    <property type="match status" value="1"/>
</dbReference>
<protein>
    <submittedName>
        <fullName evidence="2">Unannotated protein</fullName>
    </submittedName>
</protein>
<dbReference type="InterPro" id="IPR004013">
    <property type="entry name" value="PHP_dom"/>
</dbReference>
<evidence type="ECO:0000259" key="1">
    <source>
        <dbReference type="SMART" id="SM00481"/>
    </source>
</evidence>
<feature type="domain" description="Polymerase/histidinol phosphatase N-terminal" evidence="1">
    <location>
        <begin position="8"/>
        <end position="73"/>
    </location>
</feature>
<dbReference type="InterPro" id="IPR052018">
    <property type="entry name" value="PHP_domain"/>
</dbReference>
<evidence type="ECO:0000313" key="2">
    <source>
        <dbReference type="EMBL" id="CAB4874595.1"/>
    </source>
</evidence>
<dbReference type="Gene3D" id="1.10.150.650">
    <property type="match status" value="1"/>
</dbReference>
<dbReference type="SUPFAM" id="SSF89550">
    <property type="entry name" value="PHP domain-like"/>
    <property type="match status" value="1"/>
</dbReference>
<dbReference type="InterPro" id="IPR003141">
    <property type="entry name" value="Pol/His_phosphatase_N"/>
</dbReference>
<accession>A0A6J7E051</accession>
<dbReference type="SMART" id="SM00481">
    <property type="entry name" value="POLIIIAc"/>
    <property type="match status" value="1"/>
</dbReference>
<dbReference type="CDD" id="cd07438">
    <property type="entry name" value="PHP_HisPPase_AMP"/>
    <property type="match status" value="1"/>
</dbReference>
<dbReference type="GO" id="GO:0035312">
    <property type="term" value="F:5'-3' DNA exonuclease activity"/>
    <property type="evidence" value="ECO:0007669"/>
    <property type="project" value="TreeGrafter"/>
</dbReference>
<organism evidence="2">
    <name type="scientific">freshwater metagenome</name>
    <dbReference type="NCBI Taxonomy" id="449393"/>
    <lineage>
        <taxon>unclassified sequences</taxon>
        <taxon>metagenomes</taxon>
        <taxon>ecological metagenomes</taxon>
    </lineage>
</organism>
<dbReference type="AlphaFoldDB" id="A0A6J7E051"/>
<dbReference type="Pfam" id="PF02811">
    <property type="entry name" value="PHP"/>
    <property type="match status" value="1"/>
</dbReference>
<name>A0A6J7E051_9ZZZZ</name>
<proteinExistence type="predicted"/>
<gene>
    <name evidence="2" type="ORF">UFOPK3381_01003</name>
</gene>
<reference evidence="2" key="1">
    <citation type="submission" date="2020-05" db="EMBL/GenBank/DDBJ databases">
        <authorList>
            <person name="Chiriac C."/>
            <person name="Salcher M."/>
            <person name="Ghai R."/>
            <person name="Kavagutti S V."/>
        </authorList>
    </citation>
    <scope>NUCLEOTIDE SEQUENCE</scope>
</reference>
<dbReference type="GO" id="GO:0004534">
    <property type="term" value="F:5'-3' RNA exonuclease activity"/>
    <property type="evidence" value="ECO:0007669"/>
    <property type="project" value="TreeGrafter"/>
</dbReference>